<evidence type="ECO:0000256" key="12">
    <source>
        <dbReference type="PROSITE-ProRule" id="PRU01343"/>
    </source>
</evidence>
<dbReference type="GO" id="GO:0008311">
    <property type="term" value="F:double-stranded DNA 3'-5' DNA exonuclease activity"/>
    <property type="evidence" value="ECO:0007669"/>
    <property type="project" value="TreeGrafter"/>
</dbReference>
<keyword evidence="10" id="KW-0464">Manganese</keyword>
<comment type="caution">
    <text evidence="15">The sequence shown here is derived from an EMBL/GenBank/DDBJ whole genome shotgun (WGS) entry which is preliminary data.</text>
</comment>
<feature type="binding site" evidence="10">
    <location>
        <position position="313"/>
    </location>
    <ligand>
        <name>Mg(2+)</name>
        <dbReference type="ChEBI" id="CHEBI:18420"/>
        <label>1</label>
    </ligand>
</feature>
<dbReference type="GO" id="GO:0008270">
    <property type="term" value="F:zinc ion binding"/>
    <property type="evidence" value="ECO:0007669"/>
    <property type="project" value="UniProtKB-KW"/>
</dbReference>
<dbReference type="PROSITE" id="PS51999">
    <property type="entry name" value="ZF_GRF"/>
    <property type="match status" value="1"/>
</dbReference>
<evidence type="ECO:0000313" key="16">
    <source>
        <dbReference type="Proteomes" id="UP000284706"/>
    </source>
</evidence>
<feature type="binding site" evidence="10">
    <location>
        <position position="200"/>
    </location>
    <ligand>
        <name>Mg(2+)</name>
        <dbReference type="ChEBI" id="CHEBI:18420"/>
        <label>1</label>
    </ligand>
</feature>
<evidence type="ECO:0000256" key="3">
    <source>
        <dbReference type="ARBA" id="ARBA00022723"/>
    </source>
</evidence>
<dbReference type="Gene3D" id="3.60.10.10">
    <property type="entry name" value="Endonuclease/exonuclease/phosphatase"/>
    <property type="match status" value="1"/>
</dbReference>
<keyword evidence="8" id="KW-0539">Nucleus</keyword>
<dbReference type="EMBL" id="NHYE01005440">
    <property type="protein sequence ID" value="PPQ72764.1"/>
    <property type="molecule type" value="Genomic_DNA"/>
</dbReference>
<sequence>MRVLTWNINGVRTLPQYHPWNTLKTFDDLLNHLEADIICFQEMKSARPALPKQVALPASFDSFFSFPVRKTGYSGTAIYTRRTTSVPVKAEEGLTGLLQPVKPPLTLEERISKLGNYPPDRDDPPPASEEEEDVDYLTLDSEGRAVVVDLGLFVLVCVYCPNDGVGTPERDRFKMAYRRLLSARVAGLIEEGRQVMVVGDLNACAAVEDHCEGQLMVEKGWKEGLEGEEGFWGKEYRRWIRDWLVKEDGTGGCMVDIVRKFWPDRKGMYTCWNTKISARETNYGTRIDFILITPGLVPWIKAADIQPHIKGSDHCPVFVDLHDEITNLDGTVTKLADVLGARPSSDGTPAEPPRMAAKFWDEHKQKLLSTFFGKGKKEKGGDTLSPTPPSETSLSQAIISTTPSATPGGSQPTPSALPQSQDMSPPMPPSQSAHPPPLSTQAPATSTSSKRKLGPENPNVKAMKKSKQSKSTESKKPEKSKPGQSTLASFFSQPKASGSTGKSRSAAATSSSSSTSRPSASKRLERKSSFLGNSLSDVTPISVDDDEDLPISIPSDAPTQVTSDDDPLPPALEQDLDADYQFALMLSQSSDDFPLSQPSGKGKEKDGQLKESKRQAWSNLLAPTQAPKCTVHQEPAKEFTVNKPGPNKGKRFFICSRPVGPGYDKGRSERLREHVDPQWKCDFFKWSSDVRKEMARNGG</sequence>
<organism evidence="15 16">
    <name type="scientific">Gymnopilus dilepis</name>
    <dbReference type="NCBI Taxonomy" id="231916"/>
    <lineage>
        <taxon>Eukaryota</taxon>
        <taxon>Fungi</taxon>
        <taxon>Dikarya</taxon>
        <taxon>Basidiomycota</taxon>
        <taxon>Agaricomycotina</taxon>
        <taxon>Agaricomycetes</taxon>
        <taxon>Agaricomycetidae</taxon>
        <taxon>Agaricales</taxon>
        <taxon>Agaricineae</taxon>
        <taxon>Hymenogastraceae</taxon>
        <taxon>Gymnopilus</taxon>
    </lineage>
</organism>
<dbReference type="CDD" id="cd09088">
    <property type="entry name" value="Ape2-like_AP-endo"/>
    <property type="match status" value="1"/>
</dbReference>
<evidence type="ECO:0000256" key="13">
    <source>
        <dbReference type="SAM" id="MobiDB-lite"/>
    </source>
</evidence>
<keyword evidence="7 10" id="KW-0460">Magnesium</keyword>
<dbReference type="InterPro" id="IPR010666">
    <property type="entry name" value="Znf_GRF"/>
</dbReference>
<feature type="binding site" evidence="10">
    <location>
        <position position="42"/>
    </location>
    <ligand>
        <name>Mg(2+)</name>
        <dbReference type="ChEBI" id="CHEBI:18420"/>
        <label>1</label>
    </ligand>
</feature>
<feature type="compositionally biased region" description="Polar residues" evidence="13">
    <location>
        <begin position="586"/>
        <end position="599"/>
    </location>
</feature>
<feature type="compositionally biased region" description="Polar residues" evidence="13">
    <location>
        <begin position="530"/>
        <end position="539"/>
    </location>
</feature>
<dbReference type="InParanoid" id="A0A409W2L4"/>
<evidence type="ECO:0000256" key="7">
    <source>
        <dbReference type="ARBA" id="ARBA00022842"/>
    </source>
</evidence>
<feature type="binding site" evidence="10">
    <location>
        <position position="202"/>
    </location>
    <ligand>
        <name>Mg(2+)</name>
        <dbReference type="ChEBI" id="CHEBI:18420"/>
        <label>1</label>
    </ligand>
</feature>
<accession>A0A409W2L4</accession>
<dbReference type="InterPro" id="IPR005135">
    <property type="entry name" value="Endo/exonuclease/phosphatase"/>
</dbReference>
<name>A0A409W2L4_9AGAR</name>
<evidence type="ECO:0000256" key="11">
    <source>
        <dbReference type="PIRSR" id="PIRSR604808-3"/>
    </source>
</evidence>
<feature type="region of interest" description="Disordered" evidence="13">
    <location>
        <begin position="112"/>
        <end position="134"/>
    </location>
</feature>
<dbReference type="GO" id="GO:0005634">
    <property type="term" value="C:nucleus"/>
    <property type="evidence" value="ECO:0007669"/>
    <property type="project" value="TreeGrafter"/>
</dbReference>
<dbReference type="PANTHER" id="PTHR22748">
    <property type="entry name" value="AP ENDONUCLEASE"/>
    <property type="match status" value="1"/>
</dbReference>
<dbReference type="STRING" id="231916.A0A409W2L4"/>
<evidence type="ECO:0000256" key="9">
    <source>
        <dbReference type="PIRSR" id="PIRSR604808-1"/>
    </source>
</evidence>
<feature type="active site" description="Proton acceptor" evidence="9">
    <location>
        <position position="314"/>
    </location>
</feature>
<feature type="binding site" evidence="10">
    <location>
        <position position="314"/>
    </location>
    <ligand>
        <name>Mg(2+)</name>
        <dbReference type="ChEBI" id="CHEBI:18420"/>
        <label>1</label>
    </ligand>
</feature>
<feature type="site" description="Transition state stabilizer" evidence="11">
    <location>
        <position position="202"/>
    </location>
</feature>
<dbReference type="FunCoup" id="A0A409W2L4">
    <property type="interactions" value="602"/>
</dbReference>
<feature type="region of interest" description="Disordered" evidence="13">
    <location>
        <begin position="372"/>
        <end position="615"/>
    </location>
</feature>
<keyword evidence="5" id="KW-0378">Hydrolase</keyword>
<keyword evidence="3 10" id="KW-0479">Metal-binding</keyword>
<evidence type="ECO:0000256" key="1">
    <source>
        <dbReference type="ARBA" id="ARBA00007092"/>
    </source>
</evidence>
<evidence type="ECO:0000313" key="15">
    <source>
        <dbReference type="EMBL" id="PPQ72764.1"/>
    </source>
</evidence>
<feature type="binding site" evidence="10">
    <location>
        <position position="7"/>
    </location>
    <ligand>
        <name>Mg(2+)</name>
        <dbReference type="ChEBI" id="CHEBI:18420"/>
        <label>1</label>
    </ligand>
</feature>
<dbReference type="GO" id="GO:0008081">
    <property type="term" value="F:phosphoric diester hydrolase activity"/>
    <property type="evidence" value="ECO:0007669"/>
    <property type="project" value="TreeGrafter"/>
</dbReference>
<evidence type="ECO:0000256" key="5">
    <source>
        <dbReference type="ARBA" id="ARBA00022801"/>
    </source>
</evidence>
<keyword evidence="4 12" id="KW-0863">Zinc-finger</keyword>
<dbReference type="InterPro" id="IPR004808">
    <property type="entry name" value="AP_endonuc_1"/>
</dbReference>
<dbReference type="AlphaFoldDB" id="A0A409W2L4"/>
<dbReference type="Pfam" id="PF03372">
    <property type="entry name" value="Exo_endo_phos"/>
    <property type="match status" value="1"/>
</dbReference>
<dbReference type="GO" id="GO:0003906">
    <property type="term" value="F:DNA-(apurinic or apyrimidinic site) endonuclease activity"/>
    <property type="evidence" value="ECO:0007669"/>
    <property type="project" value="TreeGrafter"/>
</dbReference>
<evidence type="ECO:0000256" key="6">
    <source>
        <dbReference type="ARBA" id="ARBA00022833"/>
    </source>
</evidence>
<feature type="site" description="Important for catalytic activity" evidence="11">
    <location>
        <position position="288"/>
    </location>
</feature>
<protein>
    <recommendedName>
        <fullName evidence="2">DNA-(apurinic or apyrimidinic site) endonuclease 2</fullName>
    </recommendedName>
</protein>
<dbReference type="Proteomes" id="UP000284706">
    <property type="component" value="Unassembled WGS sequence"/>
</dbReference>
<evidence type="ECO:0000256" key="8">
    <source>
        <dbReference type="ARBA" id="ARBA00023242"/>
    </source>
</evidence>
<reference evidence="15 16" key="1">
    <citation type="journal article" date="2018" name="Evol. Lett.">
        <title>Horizontal gene cluster transfer increased hallucinogenic mushroom diversity.</title>
        <authorList>
            <person name="Reynolds H.T."/>
            <person name="Vijayakumar V."/>
            <person name="Gluck-Thaler E."/>
            <person name="Korotkin H.B."/>
            <person name="Matheny P.B."/>
            <person name="Slot J.C."/>
        </authorList>
    </citation>
    <scope>NUCLEOTIDE SEQUENCE [LARGE SCALE GENOMIC DNA]</scope>
    <source>
        <strain evidence="15 16">SRW20</strain>
    </source>
</reference>
<dbReference type="InterPro" id="IPR036691">
    <property type="entry name" value="Endo/exonu/phosph_ase_sf"/>
</dbReference>
<dbReference type="PANTHER" id="PTHR22748:SF4">
    <property type="entry name" value="DNA-(APURINIC OR APYRIMIDINIC SITE) ENDONUCLEASE 2"/>
    <property type="match status" value="1"/>
</dbReference>
<gene>
    <name evidence="15" type="ORF">CVT26_003146</name>
</gene>
<keyword evidence="6" id="KW-0862">Zinc</keyword>
<feature type="active site" evidence="9">
    <location>
        <position position="159"/>
    </location>
</feature>
<dbReference type="SUPFAM" id="SSF56219">
    <property type="entry name" value="DNase I-like"/>
    <property type="match status" value="1"/>
</dbReference>
<keyword evidence="16" id="KW-1185">Reference proteome</keyword>
<feature type="active site" description="Proton donor/acceptor" evidence="9">
    <location>
        <position position="200"/>
    </location>
</feature>
<dbReference type="PROSITE" id="PS51435">
    <property type="entry name" value="AP_NUCLEASE_F1_4"/>
    <property type="match status" value="1"/>
</dbReference>
<evidence type="ECO:0000256" key="4">
    <source>
        <dbReference type="ARBA" id="ARBA00022771"/>
    </source>
</evidence>
<feature type="compositionally biased region" description="Basic and acidic residues" evidence="13">
    <location>
        <begin position="601"/>
        <end position="614"/>
    </location>
</feature>
<evidence type="ECO:0000256" key="2">
    <source>
        <dbReference type="ARBA" id="ARBA00013541"/>
    </source>
</evidence>
<proteinExistence type="inferred from homology"/>
<comment type="similarity">
    <text evidence="1">Belongs to the DNA repair enzymes AP/ExoA family.</text>
</comment>
<dbReference type="GO" id="GO:0006284">
    <property type="term" value="P:base-excision repair"/>
    <property type="evidence" value="ECO:0007669"/>
    <property type="project" value="TreeGrafter"/>
</dbReference>
<feature type="compositionally biased region" description="Low complexity" evidence="13">
    <location>
        <begin position="495"/>
        <end position="521"/>
    </location>
</feature>
<evidence type="ECO:0000256" key="10">
    <source>
        <dbReference type="PIRSR" id="PIRSR604808-2"/>
    </source>
</evidence>
<dbReference type="OrthoDB" id="391817at2759"/>
<feature type="domain" description="GRF-type" evidence="14">
    <location>
        <begin position="629"/>
        <end position="690"/>
    </location>
</feature>
<comment type="cofactor">
    <cofactor evidence="10">
        <name>Mg(2+)</name>
        <dbReference type="ChEBI" id="CHEBI:18420"/>
    </cofactor>
    <cofactor evidence="10">
        <name>Mn(2+)</name>
        <dbReference type="ChEBI" id="CHEBI:29035"/>
    </cofactor>
    <text evidence="10">Probably binds two magnesium or manganese ions per subunit.</text>
</comment>
<feature type="compositionally biased region" description="Basic and acidic residues" evidence="13">
    <location>
        <begin position="470"/>
        <end position="481"/>
    </location>
</feature>
<evidence type="ECO:0000259" key="14">
    <source>
        <dbReference type="PROSITE" id="PS51999"/>
    </source>
</evidence>
<feature type="site" description="Interaction with DNA substrate" evidence="11">
    <location>
        <position position="314"/>
    </location>
</feature>
<feature type="compositionally biased region" description="Polar residues" evidence="13">
    <location>
        <begin position="396"/>
        <end position="417"/>
    </location>
</feature>
<feature type="compositionally biased region" description="Pro residues" evidence="13">
    <location>
        <begin position="425"/>
        <end position="438"/>
    </location>
</feature>